<comment type="caution">
    <text evidence="2">The sequence shown here is derived from an EMBL/GenBank/DDBJ whole genome shotgun (WGS) entry which is preliminary data.</text>
</comment>
<evidence type="ECO:0000313" key="2">
    <source>
        <dbReference type="EMBL" id="KAK3283155.1"/>
    </source>
</evidence>
<dbReference type="EMBL" id="LGRX02003002">
    <property type="protein sequence ID" value="KAK3283155.1"/>
    <property type="molecule type" value="Genomic_DNA"/>
</dbReference>
<evidence type="ECO:0000313" key="3">
    <source>
        <dbReference type="Proteomes" id="UP001190700"/>
    </source>
</evidence>
<dbReference type="AlphaFoldDB" id="A0AAE0GS18"/>
<name>A0AAE0GS18_9CHLO</name>
<accession>A0AAE0GS18</accession>
<protein>
    <submittedName>
        <fullName evidence="2">Uncharacterized protein</fullName>
    </submittedName>
</protein>
<organism evidence="2 3">
    <name type="scientific">Cymbomonas tetramitiformis</name>
    <dbReference type="NCBI Taxonomy" id="36881"/>
    <lineage>
        <taxon>Eukaryota</taxon>
        <taxon>Viridiplantae</taxon>
        <taxon>Chlorophyta</taxon>
        <taxon>Pyramimonadophyceae</taxon>
        <taxon>Pyramimonadales</taxon>
        <taxon>Pyramimonadaceae</taxon>
        <taxon>Cymbomonas</taxon>
    </lineage>
</organism>
<sequence length="148" mass="16714">MATAEILSEEELLSLLDSFDEKLVPQAPPVRTEHHYYSAVDPPPAFLASGQREETHFSSGDSEDESEYPVGYYDESSDDEDEGYGVQYSDVRPCVSEQEPPVDTGFYGEPYGGVLEPHLGMTFYRKQTFLLQIIPLFTTLESYILKRS</sequence>
<proteinExistence type="predicted"/>
<reference evidence="2 3" key="1">
    <citation type="journal article" date="2015" name="Genome Biol. Evol.">
        <title>Comparative Genomics of a Bacterivorous Green Alga Reveals Evolutionary Causalities and Consequences of Phago-Mixotrophic Mode of Nutrition.</title>
        <authorList>
            <person name="Burns J.A."/>
            <person name="Paasch A."/>
            <person name="Narechania A."/>
            <person name="Kim E."/>
        </authorList>
    </citation>
    <scope>NUCLEOTIDE SEQUENCE [LARGE SCALE GENOMIC DNA]</scope>
    <source>
        <strain evidence="2 3">PLY_AMNH</strain>
    </source>
</reference>
<keyword evidence="3" id="KW-1185">Reference proteome</keyword>
<dbReference type="Proteomes" id="UP001190700">
    <property type="component" value="Unassembled WGS sequence"/>
</dbReference>
<feature type="region of interest" description="Disordered" evidence="1">
    <location>
        <begin position="41"/>
        <end position="86"/>
    </location>
</feature>
<gene>
    <name evidence="2" type="ORF">CYMTET_9139</name>
</gene>
<evidence type="ECO:0000256" key="1">
    <source>
        <dbReference type="SAM" id="MobiDB-lite"/>
    </source>
</evidence>